<dbReference type="EMBL" id="LFWA01000011">
    <property type="protein sequence ID" value="KTW28605.1"/>
    <property type="molecule type" value="Genomic_DNA"/>
</dbReference>
<dbReference type="Pfam" id="PF10454">
    <property type="entry name" value="DUF2458"/>
    <property type="match status" value="1"/>
</dbReference>
<proteinExistence type="predicted"/>
<dbReference type="AlphaFoldDB" id="A0A0W4ZJQ2"/>
<organism evidence="1 2">
    <name type="scientific">Pneumocystis jirovecii (strain RU7)</name>
    <name type="common">Human pneumocystis pneumonia agent</name>
    <dbReference type="NCBI Taxonomy" id="1408657"/>
    <lineage>
        <taxon>Eukaryota</taxon>
        <taxon>Fungi</taxon>
        <taxon>Dikarya</taxon>
        <taxon>Ascomycota</taxon>
        <taxon>Taphrinomycotina</taxon>
        <taxon>Pneumocystomycetes</taxon>
        <taxon>Pneumocystaceae</taxon>
        <taxon>Pneumocystis</taxon>
    </lineage>
</organism>
<name>A0A0W4ZJQ2_PNEJ7</name>
<evidence type="ECO:0000313" key="2">
    <source>
        <dbReference type="Proteomes" id="UP000053447"/>
    </source>
</evidence>
<evidence type="ECO:0000313" key="1">
    <source>
        <dbReference type="EMBL" id="KTW28605.1"/>
    </source>
</evidence>
<protein>
    <submittedName>
        <fullName evidence="1">Uncharacterized protein</fullName>
    </submittedName>
</protein>
<sequence>MSHDLSEEAQDTDVFKILGNLIEEQKKKHASLVSQQDILSSNKQAFSSSKNEDLVKIDCFSFLGLKTPSDPASIKTYPRALRYIIHRIYWDSSLLKKITEMIEEQTSYEEKWWNDRQALIKSWESKKEVNKVIANVSGIEKVSDENIEQELLSYDLKVHRAIQEMSKAQEKEFQRLGIPFFMDENETNIENKKKMVQLLKDLVSE</sequence>
<comment type="caution">
    <text evidence="1">The sequence shown here is derived from an EMBL/GenBank/DDBJ whole genome shotgun (WGS) entry which is preliminary data.</text>
</comment>
<dbReference type="GeneID" id="28940973"/>
<reference evidence="2" key="1">
    <citation type="journal article" date="2016" name="Nat. Commun.">
        <title>Genome analysis of three Pneumocystis species reveals adaptation mechanisms to life exclusively in mammalian hosts.</title>
        <authorList>
            <person name="Ma L."/>
            <person name="Chen Z."/>
            <person name="Huang D.W."/>
            <person name="Kutty G."/>
            <person name="Ishihara M."/>
            <person name="Wang H."/>
            <person name="Abouelleil A."/>
            <person name="Bishop L."/>
            <person name="Davey E."/>
            <person name="Deng R."/>
            <person name="Deng X."/>
            <person name="Fan L."/>
            <person name="Fantoni G."/>
            <person name="Fitzgerald M."/>
            <person name="Gogineni E."/>
            <person name="Goldberg J.M."/>
            <person name="Handley G."/>
            <person name="Hu X."/>
            <person name="Huber C."/>
            <person name="Jiao X."/>
            <person name="Jones K."/>
            <person name="Levin J.Z."/>
            <person name="Liu Y."/>
            <person name="Macdonald P."/>
            <person name="Melnikov A."/>
            <person name="Raley C."/>
            <person name="Sassi M."/>
            <person name="Sherman B.T."/>
            <person name="Song X."/>
            <person name="Sykes S."/>
            <person name="Tran B."/>
            <person name="Walsh L."/>
            <person name="Xia Y."/>
            <person name="Yang J."/>
            <person name="Young S."/>
            <person name="Zeng Q."/>
            <person name="Zheng X."/>
            <person name="Stephens R."/>
            <person name="Nusbaum C."/>
            <person name="Birren B.W."/>
            <person name="Azadi P."/>
            <person name="Lempicki R.A."/>
            <person name="Cuomo C.A."/>
            <person name="Kovacs J.A."/>
        </authorList>
    </citation>
    <scope>NUCLEOTIDE SEQUENCE [LARGE SCALE GENOMIC DNA]</scope>
    <source>
        <strain evidence="2">RU7</strain>
    </source>
</reference>
<dbReference type="OrthoDB" id="5363415at2759"/>
<dbReference type="InterPro" id="IPR018858">
    <property type="entry name" value="DUF2458"/>
</dbReference>
<dbReference type="eggNOG" id="ENOG502SASY">
    <property type="taxonomic scope" value="Eukaryota"/>
</dbReference>
<dbReference type="Proteomes" id="UP000053447">
    <property type="component" value="Unassembled WGS sequence"/>
</dbReference>
<dbReference type="RefSeq" id="XP_018228940.1">
    <property type="nucleotide sequence ID" value="XM_018374718.1"/>
</dbReference>
<keyword evidence="2" id="KW-1185">Reference proteome</keyword>
<gene>
    <name evidence="1" type="ORF">T551_02455</name>
</gene>
<accession>A0A0W4ZJQ2</accession>
<dbReference type="VEuPathDB" id="FungiDB:T551_02455"/>